<sequence>MQYLEAFTAARYIYTYKDRWYQDDMQMSNVRSQPVTWQEGQIKAERLVWKAQNMGICSPYNIPFGNVNEIEGSDNAWWLAKMFLADICLHE</sequence>
<organism evidence="1 2">
    <name type="scientific">Nephila pilipes</name>
    <name type="common">Giant wood spider</name>
    <name type="synonym">Nephila maculata</name>
    <dbReference type="NCBI Taxonomy" id="299642"/>
    <lineage>
        <taxon>Eukaryota</taxon>
        <taxon>Metazoa</taxon>
        <taxon>Ecdysozoa</taxon>
        <taxon>Arthropoda</taxon>
        <taxon>Chelicerata</taxon>
        <taxon>Arachnida</taxon>
        <taxon>Araneae</taxon>
        <taxon>Araneomorphae</taxon>
        <taxon>Entelegynae</taxon>
        <taxon>Araneoidea</taxon>
        <taxon>Nephilidae</taxon>
        <taxon>Nephila</taxon>
    </lineage>
</organism>
<gene>
    <name evidence="1" type="ORF">NPIL_593261</name>
</gene>
<reference evidence="1" key="1">
    <citation type="submission" date="2020-08" db="EMBL/GenBank/DDBJ databases">
        <title>Multicomponent nature underlies the extraordinary mechanical properties of spider dragline silk.</title>
        <authorList>
            <person name="Kono N."/>
            <person name="Nakamura H."/>
            <person name="Mori M."/>
            <person name="Yoshida Y."/>
            <person name="Ohtoshi R."/>
            <person name="Malay A.D."/>
            <person name="Moran D.A.P."/>
            <person name="Tomita M."/>
            <person name="Numata K."/>
            <person name="Arakawa K."/>
        </authorList>
    </citation>
    <scope>NUCLEOTIDE SEQUENCE</scope>
</reference>
<evidence type="ECO:0000313" key="2">
    <source>
        <dbReference type="Proteomes" id="UP000887013"/>
    </source>
</evidence>
<dbReference type="AlphaFoldDB" id="A0A8X6PLJ8"/>
<evidence type="ECO:0000313" key="1">
    <source>
        <dbReference type="EMBL" id="GFT74860.1"/>
    </source>
</evidence>
<accession>A0A8X6PLJ8</accession>
<dbReference type="Proteomes" id="UP000887013">
    <property type="component" value="Unassembled WGS sequence"/>
</dbReference>
<comment type="caution">
    <text evidence="1">The sequence shown here is derived from an EMBL/GenBank/DDBJ whole genome shotgun (WGS) entry which is preliminary data.</text>
</comment>
<keyword evidence="2" id="KW-1185">Reference proteome</keyword>
<protein>
    <submittedName>
        <fullName evidence="1">Uncharacterized protein</fullName>
    </submittedName>
</protein>
<dbReference type="EMBL" id="BMAW01117368">
    <property type="protein sequence ID" value="GFT74860.1"/>
    <property type="molecule type" value="Genomic_DNA"/>
</dbReference>
<name>A0A8X6PLJ8_NEPPI</name>
<proteinExistence type="predicted"/>